<dbReference type="InterPro" id="IPR044742">
    <property type="entry name" value="DEAD/DEAH_RhlB"/>
</dbReference>
<dbReference type="GO" id="GO:0003676">
    <property type="term" value="F:nucleic acid binding"/>
    <property type="evidence" value="ECO:0007669"/>
    <property type="project" value="InterPro"/>
</dbReference>
<dbReference type="PROSITE" id="PS51192">
    <property type="entry name" value="HELICASE_ATP_BIND_1"/>
    <property type="match status" value="1"/>
</dbReference>
<dbReference type="GO" id="GO:0003724">
    <property type="term" value="F:RNA helicase activity"/>
    <property type="evidence" value="ECO:0007669"/>
    <property type="project" value="TreeGrafter"/>
</dbReference>
<dbReference type="AlphaFoldDB" id="A0A3F2RYV3"/>
<proteinExistence type="predicted"/>
<dbReference type="GO" id="GO:0005829">
    <property type="term" value="C:cytosol"/>
    <property type="evidence" value="ECO:0007669"/>
    <property type="project" value="TreeGrafter"/>
</dbReference>
<dbReference type="InterPro" id="IPR016295">
    <property type="entry name" value="Proteasome_beta4"/>
</dbReference>
<keyword evidence="2" id="KW-0963">Cytoplasm</keyword>
<dbReference type="Pfam" id="PF00270">
    <property type="entry name" value="DEAD"/>
    <property type="match status" value="1"/>
</dbReference>
<keyword evidence="5" id="KW-0347">Helicase</keyword>
<sequence length="867" mass="95676">MDSRQRTQSPIVTGTSVIALKYKGGVMMAADTLGSYGSLARFTDQRRLTAVHNTTLLGAGGDFSDFQFIKDKMDELEVYDFNQDDGCDLTAPEIYHYLQRLLYHRRNKFDPLWNTVVVGGLHPETKKPFLGQVNMIGLAFEGDYIATGFGHHLGMPLLRKHWRPDMEESEALKLLEDCMRVCFYRDCRTINRVQFAKVAADGVKIPEPVKMDTKWDYSLFVKTKSEFGGSCNFNLYAGASNDGVFVNCFHYLTTQRSHCQMNPNPKTMIQTNPSRSAAVRQLAALRAAPLAARGSTSNLRVLTAVPRGATSVSWFSSAPLDLGNDGAAVEEISALDDAEEVVLEPVPLKKGFVDQKPVEDFDLSQETQRNLRAVGVTHLFPVQTQSFDVMMKGSDIMGRSKTGSGKTLAFALPIIEKILANRNGSRNPQALVLLPTRELAQQVHDEVKRVAPQLRTASVVGGVSYTVQENQLRRGVDILVGTPGRIMDLVDKGSLSLEEVNISVLDEADMMLKFGFQEAVETILGWVPNGGQTVMWSATFPKWVSSMARKFLKEPVSIDLVGEDDNQVPSTVAHKAINAPIRDRIGLLENVLRLYAHEGQTLVFTETKQEADEIANSLPGQDARALHGDLSQGMRTSTMNGFRSGNVKTLVCTDIAARGLDIANVDLVVQYRLPSDKESFVHRAGRTGRAGRSGTNIVFFDRSDSGDVLDFERRYKFKFAHSAPPRPELMLEGALKDVNKQLTSLPKATSQLFNEAAQAMVEEKGTDALSAALALLCGFDTKKLTSLSMLTGRYRMETVQVEGVAGARELNLLLSSFMDDRVDIYPVEDGKLAFDIPQGQLEKLQAHLTASCPGGNKHNSKNYDDSW</sequence>
<keyword evidence="8" id="KW-0539">Nucleus</keyword>
<evidence type="ECO:0000313" key="13">
    <source>
        <dbReference type="Proteomes" id="UP000277300"/>
    </source>
</evidence>
<dbReference type="InterPro" id="IPR016050">
    <property type="entry name" value="Proteasome_bsu_CS"/>
</dbReference>
<keyword evidence="4" id="KW-0378">Hydrolase</keyword>
<dbReference type="SMART" id="SM00487">
    <property type="entry name" value="DEXDc"/>
    <property type="match status" value="1"/>
</dbReference>
<dbReference type="SUPFAM" id="SSF52540">
    <property type="entry name" value="P-loop containing nucleoside triphosphate hydrolases"/>
    <property type="match status" value="1"/>
</dbReference>
<evidence type="ECO:0000256" key="4">
    <source>
        <dbReference type="ARBA" id="ARBA00022801"/>
    </source>
</evidence>
<dbReference type="Pfam" id="PF00271">
    <property type="entry name" value="Helicase_C"/>
    <property type="match status" value="1"/>
</dbReference>
<dbReference type="CDD" id="cd00268">
    <property type="entry name" value="DEADc"/>
    <property type="match status" value="1"/>
</dbReference>
<dbReference type="PROSITE" id="PS51476">
    <property type="entry name" value="PROTEASOME_BETA_2"/>
    <property type="match status" value="1"/>
</dbReference>
<dbReference type="Proteomes" id="UP000284657">
    <property type="component" value="Unassembled WGS sequence"/>
</dbReference>
<dbReference type="InterPro" id="IPR014001">
    <property type="entry name" value="Helicase_ATP-bd"/>
</dbReference>
<dbReference type="Pfam" id="PF00227">
    <property type="entry name" value="Proteasome"/>
    <property type="match status" value="1"/>
</dbReference>
<evidence type="ECO:0000256" key="7">
    <source>
        <dbReference type="ARBA" id="ARBA00022942"/>
    </source>
</evidence>
<evidence type="ECO:0008006" key="15">
    <source>
        <dbReference type="Google" id="ProtNLM"/>
    </source>
</evidence>
<dbReference type="InterPro" id="IPR001353">
    <property type="entry name" value="Proteasome_sua/b"/>
</dbReference>
<dbReference type="InterPro" id="IPR011545">
    <property type="entry name" value="DEAD/DEAH_box_helicase_dom"/>
</dbReference>
<dbReference type="GO" id="GO:0005524">
    <property type="term" value="F:ATP binding"/>
    <property type="evidence" value="ECO:0007669"/>
    <property type="project" value="UniProtKB-KW"/>
</dbReference>
<evidence type="ECO:0000259" key="10">
    <source>
        <dbReference type="PROSITE" id="PS51194"/>
    </source>
</evidence>
<evidence type="ECO:0000256" key="1">
    <source>
        <dbReference type="ARBA" id="ARBA00004123"/>
    </source>
</evidence>
<dbReference type="SMART" id="SM00490">
    <property type="entry name" value="HELICc"/>
    <property type="match status" value="1"/>
</dbReference>
<dbReference type="OrthoDB" id="4255at2759"/>
<dbReference type="CDD" id="cd18787">
    <property type="entry name" value="SF2_C_DEAD"/>
    <property type="match status" value="1"/>
</dbReference>
<organism evidence="11 13">
    <name type="scientific">Phytophthora kernoviae</name>
    <dbReference type="NCBI Taxonomy" id="325452"/>
    <lineage>
        <taxon>Eukaryota</taxon>
        <taxon>Sar</taxon>
        <taxon>Stramenopiles</taxon>
        <taxon>Oomycota</taxon>
        <taxon>Peronosporomycetes</taxon>
        <taxon>Peronosporales</taxon>
        <taxon>Peronosporaceae</taxon>
        <taxon>Phytophthora</taxon>
    </lineage>
</organism>
<dbReference type="InterPro" id="IPR029055">
    <property type="entry name" value="Ntn_hydrolases_N"/>
</dbReference>
<keyword evidence="6" id="KW-0067">ATP-binding</keyword>
<protein>
    <recommendedName>
        <fullName evidence="15">Proteasome endopeptidase complex</fullName>
    </recommendedName>
</protein>
<dbReference type="GO" id="GO:0016787">
    <property type="term" value="F:hydrolase activity"/>
    <property type="evidence" value="ECO:0007669"/>
    <property type="project" value="UniProtKB-KW"/>
</dbReference>
<keyword evidence="7" id="KW-0647">Proteasome</keyword>
<evidence type="ECO:0000256" key="6">
    <source>
        <dbReference type="ARBA" id="ARBA00022840"/>
    </source>
</evidence>
<evidence type="ECO:0000313" key="14">
    <source>
        <dbReference type="Proteomes" id="UP000284657"/>
    </source>
</evidence>
<evidence type="ECO:0000259" key="9">
    <source>
        <dbReference type="PROSITE" id="PS51192"/>
    </source>
</evidence>
<dbReference type="InterPro" id="IPR050079">
    <property type="entry name" value="DEAD_box_RNA_helicase"/>
</dbReference>
<feature type="domain" description="Helicase C-terminal" evidence="10">
    <location>
        <begin position="590"/>
        <end position="731"/>
    </location>
</feature>
<evidence type="ECO:0000256" key="8">
    <source>
        <dbReference type="ARBA" id="ARBA00023242"/>
    </source>
</evidence>
<dbReference type="InterPro" id="IPR027417">
    <property type="entry name" value="P-loop_NTPase"/>
</dbReference>
<dbReference type="Proteomes" id="UP000277300">
    <property type="component" value="Unassembled WGS sequence"/>
</dbReference>
<dbReference type="Pfam" id="PF26142">
    <property type="entry name" value="DD_DDX21-DDX50"/>
    <property type="match status" value="1"/>
</dbReference>
<dbReference type="EMBL" id="MBDO02000030">
    <property type="protein sequence ID" value="RLN66899.1"/>
    <property type="molecule type" value="Genomic_DNA"/>
</dbReference>
<gene>
    <name evidence="12" type="ORF">BBJ29_004970</name>
    <name evidence="11" type="ORF">BBP00_00001956</name>
</gene>
<dbReference type="GO" id="GO:0005634">
    <property type="term" value="C:nucleus"/>
    <property type="evidence" value="ECO:0007669"/>
    <property type="project" value="UniProtKB-SubCell"/>
</dbReference>
<evidence type="ECO:0000256" key="5">
    <source>
        <dbReference type="ARBA" id="ARBA00022806"/>
    </source>
</evidence>
<feature type="domain" description="Helicase ATP-binding" evidence="9">
    <location>
        <begin position="387"/>
        <end position="558"/>
    </location>
</feature>
<dbReference type="PROSITE" id="PS00854">
    <property type="entry name" value="PROTEASOME_BETA_1"/>
    <property type="match status" value="1"/>
</dbReference>
<evidence type="ECO:0000313" key="12">
    <source>
        <dbReference type="EMBL" id="RLN71562.1"/>
    </source>
</evidence>
<dbReference type="InterPro" id="IPR059027">
    <property type="entry name" value="DD_DDX21-DDX50"/>
</dbReference>
<keyword evidence="3" id="KW-0547">Nucleotide-binding</keyword>
<dbReference type="GO" id="GO:0005839">
    <property type="term" value="C:proteasome core complex"/>
    <property type="evidence" value="ECO:0007669"/>
    <property type="project" value="InterPro"/>
</dbReference>
<dbReference type="SUPFAM" id="SSF56235">
    <property type="entry name" value="N-terminal nucleophile aminohydrolases (Ntn hydrolases)"/>
    <property type="match status" value="1"/>
</dbReference>
<dbReference type="GO" id="GO:0051603">
    <property type="term" value="P:proteolysis involved in protein catabolic process"/>
    <property type="evidence" value="ECO:0007669"/>
    <property type="project" value="InterPro"/>
</dbReference>
<dbReference type="PROSITE" id="PS51194">
    <property type="entry name" value="HELICASE_CTER"/>
    <property type="match status" value="1"/>
</dbReference>
<dbReference type="CDD" id="cd03760">
    <property type="entry name" value="proteasome_beta_type_4"/>
    <property type="match status" value="1"/>
</dbReference>
<dbReference type="PANTHER" id="PTHR47959:SF1">
    <property type="entry name" value="ATP-DEPENDENT RNA HELICASE DBPA"/>
    <property type="match status" value="1"/>
</dbReference>
<comment type="caution">
    <text evidence="11">The sequence shown here is derived from an EMBL/GenBank/DDBJ whole genome shotgun (WGS) entry which is preliminary data.</text>
</comment>
<accession>A0A3F2RYV3</accession>
<evidence type="ECO:0000256" key="2">
    <source>
        <dbReference type="ARBA" id="ARBA00022490"/>
    </source>
</evidence>
<reference evidence="13 14" key="1">
    <citation type="submission" date="2018-07" db="EMBL/GenBank/DDBJ databases">
        <title>Genome sequencing of oomycete isolates from Chile give support for New Zealand origin for Phytophthora kernoviae and make available the first Nothophytophthora sp. genome.</title>
        <authorList>
            <person name="Studholme D.J."/>
            <person name="Sanfuentes E."/>
            <person name="Panda P."/>
            <person name="Hill R."/>
            <person name="Sambles C."/>
            <person name="Grant M."/>
            <person name="Williams N.M."/>
            <person name="Mcdougal R.L."/>
        </authorList>
    </citation>
    <scope>NUCLEOTIDE SEQUENCE [LARGE SCALE GENOMIC DNA]</scope>
    <source>
        <strain evidence="11">Chile6</strain>
        <strain evidence="12">Chile7</strain>
    </source>
</reference>
<dbReference type="PANTHER" id="PTHR47959">
    <property type="entry name" value="ATP-DEPENDENT RNA HELICASE RHLE-RELATED"/>
    <property type="match status" value="1"/>
</dbReference>
<dbReference type="InterPro" id="IPR023333">
    <property type="entry name" value="Proteasome_suB-type"/>
</dbReference>
<dbReference type="EMBL" id="MBAD02000067">
    <property type="protein sequence ID" value="RLN71562.1"/>
    <property type="molecule type" value="Genomic_DNA"/>
</dbReference>
<dbReference type="Gene3D" id="3.60.20.10">
    <property type="entry name" value="Glutamine Phosphoribosylpyrophosphate, subunit 1, domain 1"/>
    <property type="match status" value="1"/>
</dbReference>
<evidence type="ECO:0000256" key="3">
    <source>
        <dbReference type="ARBA" id="ARBA00022741"/>
    </source>
</evidence>
<dbReference type="InterPro" id="IPR001650">
    <property type="entry name" value="Helicase_C-like"/>
</dbReference>
<comment type="subcellular location">
    <subcellularLocation>
        <location evidence="1">Nucleus</location>
    </subcellularLocation>
</comment>
<name>A0A3F2RYV3_9STRA</name>
<evidence type="ECO:0000313" key="11">
    <source>
        <dbReference type="EMBL" id="RLN66899.1"/>
    </source>
</evidence>
<dbReference type="Gene3D" id="3.40.50.300">
    <property type="entry name" value="P-loop containing nucleotide triphosphate hydrolases"/>
    <property type="match status" value="2"/>
</dbReference>